<dbReference type="STRING" id="1838280.A6M21_08010"/>
<evidence type="ECO:0000313" key="2">
    <source>
        <dbReference type="Proteomes" id="UP000078532"/>
    </source>
</evidence>
<dbReference type="RefSeq" id="WP_066667470.1">
    <property type="nucleotide sequence ID" value="NZ_LYVF01000106.1"/>
</dbReference>
<proteinExistence type="predicted"/>
<sequence>MRILIFSPHPDDAEYSLGGVIARAASLNWEVEVVYLTGGEMGGTLKTADVTGKIRRTEAAAAAAILSYRHLFLPFRDLELDDRPETVLAAARRIREFRPRVVLVNHPDDEHPDHRAAAAVVEQACFYAVLPAVDRGGPEPYQVPQLFYYEAFSSRNFQPWFLLDVSPYFETAVKAVTAHACGTGGVPFLLEKMTACHLFRGVQGGVRYAEGIIPGRGRWFDAVANRAQGLEFVCRLNGFDSGRLYGKDGARCVDSGRAG</sequence>
<keyword evidence="2" id="KW-1185">Reference proteome</keyword>
<evidence type="ECO:0000313" key="1">
    <source>
        <dbReference type="EMBL" id="OAT83618.1"/>
    </source>
</evidence>
<name>A0A1B7LFX2_9FIRM</name>
<dbReference type="Pfam" id="PF02585">
    <property type="entry name" value="PIG-L"/>
    <property type="match status" value="1"/>
</dbReference>
<protein>
    <recommendedName>
        <fullName evidence="3">GlcNAc-PI de-N-acetylase</fullName>
    </recommendedName>
</protein>
<organism evidence="1 2">
    <name type="scientific">Desulfotomaculum copahuensis</name>
    <dbReference type="NCBI Taxonomy" id="1838280"/>
    <lineage>
        <taxon>Bacteria</taxon>
        <taxon>Bacillati</taxon>
        <taxon>Bacillota</taxon>
        <taxon>Clostridia</taxon>
        <taxon>Eubacteriales</taxon>
        <taxon>Desulfotomaculaceae</taxon>
        <taxon>Desulfotomaculum</taxon>
    </lineage>
</organism>
<dbReference type="GO" id="GO:0016811">
    <property type="term" value="F:hydrolase activity, acting on carbon-nitrogen (but not peptide) bonds, in linear amides"/>
    <property type="evidence" value="ECO:0007669"/>
    <property type="project" value="TreeGrafter"/>
</dbReference>
<dbReference type="InterPro" id="IPR003737">
    <property type="entry name" value="GlcNAc_PI_deacetylase-related"/>
</dbReference>
<accession>A0A1B7LFX2</accession>
<reference evidence="1 2" key="1">
    <citation type="submission" date="2016-04" db="EMBL/GenBank/DDBJ databases">
        <authorList>
            <person name="Evans L.H."/>
            <person name="Alamgir A."/>
            <person name="Owens N."/>
            <person name="Weber N.D."/>
            <person name="Virtaneva K."/>
            <person name="Barbian K."/>
            <person name="Babar A."/>
            <person name="Rosenke K."/>
        </authorList>
    </citation>
    <scope>NUCLEOTIDE SEQUENCE [LARGE SCALE GENOMIC DNA]</scope>
    <source>
        <strain evidence="1 2">LMa1</strain>
    </source>
</reference>
<dbReference type="PANTHER" id="PTHR12993:SF30">
    <property type="entry name" value="N-ACETYL-ALPHA-D-GLUCOSAMINYL L-MALATE DEACETYLASE 1"/>
    <property type="match status" value="1"/>
</dbReference>
<dbReference type="OrthoDB" id="9815144at2"/>
<dbReference type="InterPro" id="IPR024078">
    <property type="entry name" value="LmbE-like_dom_sf"/>
</dbReference>
<dbReference type="Proteomes" id="UP000078532">
    <property type="component" value="Unassembled WGS sequence"/>
</dbReference>
<dbReference type="PANTHER" id="PTHR12993">
    <property type="entry name" value="N-ACETYLGLUCOSAMINYL-PHOSPHATIDYLINOSITOL DE-N-ACETYLASE-RELATED"/>
    <property type="match status" value="1"/>
</dbReference>
<evidence type="ECO:0008006" key="3">
    <source>
        <dbReference type="Google" id="ProtNLM"/>
    </source>
</evidence>
<dbReference type="AlphaFoldDB" id="A0A1B7LFX2"/>
<comment type="caution">
    <text evidence="1">The sequence shown here is derived from an EMBL/GenBank/DDBJ whole genome shotgun (WGS) entry which is preliminary data.</text>
</comment>
<dbReference type="SUPFAM" id="SSF102588">
    <property type="entry name" value="LmbE-like"/>
    <property type="match status" value="1"/>
</dbReference>
<dbReference type="Gene3D" id="3.40.50.10320">
    <property type="entry name" value="LmbE-like"/>
    <property type="match status" value="1"/>
</dbReference>
<dbReference type="EMBL" id="LYVF01000106">
    <property type="protein sequence ID" value="OAT83618.1"/>
    <property type="molecule type" value="Genomic_DNA"/>
</dbReference>
<gene>
    <name evidence="1" type="ORF">A6M21_08010</name>
</gene>